<dbReference type="Pfam" id="PF09527">
    <property type="entry name" value="ATPase_gene1"/>
    <property type="match status" value="1"/>
</dbReference>
<feature type="transmembrane region" description="Helical" evidence="1">
    <location>
        <begin position="7"/>
        <end position="24"/>
    </location>
</feature>
<keyword evidence="3" id="KW-1185">Reference proteome</keyword>
<name>A0ABQ4RZA6_9HYPH</name>
<dbReference type="InterPro" id="IPR032820">
    <property type="entry name" value="ATPase_put"/>
</dbReference>
<protein>
    <recommendedName>
        <fullName evidence="4">ATP synthase protein I</fullName>
    </recommendedName>
</protein>
<dbReference type="EMBL" id="BPQP01000049">
    <property type="protein sequence ID" value="GJD95941.1"/>
    <property type="molecule type" value="Genomic_DNA"/>
</dbReference>
<comment type="caution">
    <text evidence="2">The sequence shown here is derived from an EMBL/GenBank/DDBJ whole genome shotgun (WGS) entry which is preliminary data.</text>
</comment>
<evidence type="ECO:0008006" key="4">
    <source>
        <dbReference type="Google" id="ProtNLM"/>
    </source>
</evidence>
<reference evidence="2" key="2">
    <citation type="submission" date="2021-08" db="EMBL/GenBank/DDBJ databases">
        <authorList>
            <person name="Tani A."/>
            <person name="Ola A."/>
            <person name="Ogura Y."/>
            <person name="Katsura K."/>
            <person name="Hayashi T."/>
        </authorList>
    </citation>
    <scope>NUCLEOTIDE SEQUENCE</scope>
    <source>
        <strain evidence="2">DSM 19015</strain>
    </source>
</reference>
<gene>
    <name evidence="2" type="ORF">OCOJLMKI_3158</name>
</gene>
<sequence>MRLSTEFIAGVIAGGILGWMFDHYLGTKPWGMIVLLMLGFATGIYNVMRVSGSLPRAPTKNRDP</sequence>
<organism evidence="2 3">
    <name type="scientific">Methylobacterium iners</name>
    <dbReference type="NCBI Taxonomy" id="418707"/>
    <lineage>
        <taxon>Bacteria</taxon>
        <taxon>Pseudomonadati</taxon>
        <taxon>Pseudomonadota</taxon>
        <taxon>Alphaproteobacteria</taxon>
        <taxon>Hyphomicrobiales</taxon>
        <taxon>Methylobacteriaceae</taxon>
        <taxon>Methylobacterium</taxon>
    </lineage>
</organism>
<accession>A0ABQ4RZA6</accession>
<reference evidence="2" key="1">
    <citation type="journal article" date="2021" name="Front. Microbiol.">
        <title>Comprehensive Comparative Genomics and Phenotyping of Methylobacterium Species.</title>
        <authorList>
            <person name="Alessa O."/>
            <person name="Ogura Y."/>
            <person name="Fujitani Y."/>
            <person name="Takami H."/>
            <person name="Hayashi T."/>
            <person name="Sahin N."/>
            <person name="Tani A."/>
        </authorList>
    </citation>
    <scope>NUCLEOTIDE SEQUENCE</scope>
    <source>
        <strain evidence="2">DSM 19015</strain>
    </source>
</reference>
<proteinExistence type="predicted"/>
<keyword evidence="1" id="KW-1133">Transmembrane helix</keyword>
<keyword evidence="1" id="KW-0812">Transmembrane</keyword>
<evidence type="ECO:0000313" key="3">
    <source>
        <dbReference type="Proteomes" id="UP001055125"/>
    </source>
</evidence>
<dbReference type="Proteomes" id="UP001055125">
    <property type="component" value="Unassembled WGS sequence"/>
</dbReference>
<evidence type="ECO:0000256" key="1">
    <source>
        <dbReference type="SAM" id="Phobius"/>
    </source>
</evidence>
<feature type="transmembrane region" description="Helical" evidence="1">
    <location>
        <begin position="30"/>
        <end position="48"/>
    </location>
</feature>
<evidence type="ECO:0000313" key="2">
    <source>
        <dbReference type="EMBL" id="GJD95941.1"/>
    </source>
</evidence>
<keyword evidence="1" id="KW-0472">Membrane</keyword>